<evidence type="ECO:0000313" key="7">
    <source>
        <dbReference type="WBParaSite" id="PTRK_0000527500.1"/>
    </source>
</evidence>
<feature type="transmembrane region" description="Helical" evidence="5">
    <location>
        <begin position="338"/>
        <end position="357"/>
    </location>
</feature>
<evidence type="ECO:0000256" key="2">
    <source>
        <dbReference type="ARBA" id="ARBA00022692"/>
    </source>
</evidence>
<dbReference type="InterPro" id="IPR049680">
    <property type="entry name" value="FLVCR1-2_SLC49-like"/>
</dbReference>
<dbReference type="GO" id="GO:0022857">
    <property type="term" value="F:transmembrane transporter activity"/>
    <property type="evidence" value="ECO:0007669"/>
    <property type="project" value="InterPro"/>
</dbReference>
<evidence type="ECO:0000313" key="6">
    <source>
        <dbReference type="Proteomes" id="UP000038045"/>
    </source>
</evidence>
<dbReference type="PANTHER" id="PTHR10924">
    <property type="entry name" value="MAJOR FACILITATOR SUPERFAMILY PROTEIN-RELATED"/>
    <property type="match status" value="1"/>
</dbReference>
<feature type="transmembrane region" description="Helical" evidence="5">
    <location>
        <begin position="283"/>
        <end position="302"/>
    </location>
</feature>
<dbReference type="GO" id="GO:0016020">
    <property type="term" value="C:membrane"/>
    <property type="evidence" value="ECO:0007669"/>
    <property type="project" value="UniProtKB-SubCell"/>
</dbReference>
<feature type="transmembrane region" description="Helical" evidence="5">
    <location>
        <begin position="189"/>
        <end position="210"/>
    </location>
</feature>
<organism evidence="6 7">
    <name type="scientific">Parastrongyloides trichosuri</name>
    <name type="common">Possum-specific nematode worm</name>
    <dbReference type="NCBI Taxonomy" id="131310"/>
    <lineage>
        <taxon>Eukaryota</taxon>
        <taxon>Metazoa</taxon>
        <taxon>Ecdysozoa</taxon>
        <taxon>Nematoda</taxon>
        <taxon>Chromadorea</taxon>
        <taxon>Rhabditida</taxon>
        <taxon>Tylenchina</taxon>
        <taxon>Panagrolaimomorpha</taxon>
        <taxon>Strongyloidoidea</taxon>
        <taxon>Strongyloididae</taxon>
        <taxon>Parastrongyloides</taxon>
    </lineage>
</organism>
<evidence type="ECO:0000256" key="3">
    <source>
        <dbReference type="ARBA" id="ARBA00022989"/>
    </source>
</evidence>
<sequence>MSSAVSCSNHKSHTVIYRTYWQRWLILSAVIMTNFSNAMTWISYASITYPTNTFYGNDNAALFLNSIFLVVSIPIGFLSIYMMDKWGIKTSAIIGGTINLIGNALRLISTSDIISDKDTRFIIVLVGQSLASIAQPFVMFLPTKMSAFWFPEDQRAISNTLASMANPLGVAFMYSLSPQIVTEATNKNFAVLNGLNFGFACLAWVLCLLIRTSKPPTPVSPASENDVVQVTFLQGLKRCATSKSFIILGSCLGGAIGLFNTLYNNLQPALCVQGYSSTFSGVMGAVLIVSGLIGSALSGLFVDKTKRFMETMKICLVFAVLACISLTISIQFLNVEWWVIVSIVFFGFFGFAIYPIGLEVGVEITFPVAEATSTGLICILGQIEGIVFLLVTNAFSGTISPEEQAVQTCTSGYDPTIPTWKGEFQEYVYLIKTI</sequence>
<evidence type="ECO:0000256" key="4">
    <source>
        <dbReference type="ARBA" id="ARBA00023136"/>
    </source>
</evidence>
<feature type="transmembrane region" description="Helical" evidence="5">
    <location>
        <begin position="121"/>
        <end position="141"/>
    </location>
</feature>
<reference evidence="7" key="1">
    <citation type="submission" date="2017-02" db="UniProtKB">
        <authorList>
            <consortium name="WormBaseParasite"/>
        </authorList>
    </citation>
    <scope>IDENTIFICATION</scope>
</reference>
<feature type="transmembrane region" description="Helical" evidence="5">
    <location>
        <begin position="90"/>
        <end position="109"/>
    </location>
</feature>
<feature type="transmembrane region" description="Helical" evidence="5">
    <location>
        <begin position="21"/>
        <end position="42"/>
    </location>
</feature>
<dbReference type="InterPro" id="IPR011701">
    <property type="entry name" value="MFS"/>
</dbReference>
<evidence type="ECO:0000256" key="1">
    <source>
        <dbReference type="ARBA" id="ARBA00004141"/>
    </source>
</evidence>
<keyword evidence="3 5" id="KW-1133">Transmembrane helix</keyword>
<dbReference type="PANTHER" id="PTHR10924:SF30">
    <property type="entry name" value="MFS DOMAIN-CONTAINING PROTEIN"/>
    <property type="match status" value="1"/>
</dbReference>
<feature type="transmembrane region" description="Helical" evidence="5">
    <location>
        <begin position="62"/>
        <end position="83"/>
    </location>
</feature>
<feature type="transmembrane region" description="Helical" evidence="5">
    <location>
        <begin position="245"/>
        <end position="263"/>
    </location>
</feature>
<comment type="subcellular location">
    <subcellularLocation>
        <location evidence="1">Membrane</location>
        <topology evidence="1">Multi-pass membrane protein</topology>
    </subcellularLocation>
</comment>
<evidence type="ECO:0000256" key="5">
    <source>
        <dbReference type="SAM" id="Phobius"/>
    </source>
</evidence>
<dbReference type="Proteomes" id="UP000038045">
    <property type="component" value="Unplaced"/>
</dbReference>
<accession>A0A0N4ZCM3</accession>
<keyword evidence="4 5" id="KW-0472">Membrane</keyword>
<dbReference type="AlphaFoldDB" id="A0A0N4ZCM3"/>
<dbReference type="SUPFAM" id="SSF103473">
    <property type="entry name" value="MFS general substrate transporter"/>
    <property type="match status" value="1"/>
</dbReference>
<proteinExistence type="predicted"/>
<protein>
    <submittedName>
        <fullName evidence="7">MFS domain-containing protein</fullName>
    </submittedName>
</protein>
<keyword evidence="6" id="KW-1185">Reference proteome</keyword>
<keyword evidence="2 5" id="KW-0812">Transmembrane</keyword>
<dbReference type="WBParaSite" id="PTRK_0000527500.1">
    <property type="protein sequence ID" value="PTRK_0000527500.1"/>
    <property type="gene ID" value="PTRK_0000527500"/>
</dbReference>
<dbReference type="Pfam" id="PF07690">
    <property type="entry name" value="MFS_1"/>
    <property type="match status" value="1"/>
</dbReference>
<dbReference type="Gene3D" id="1.20.1250.20">
    <property type="entry name" value="MFS general substrate transporter like domains"/>
    <property type="match status" value="1"/>
</dbReference>
<name>A0A0N4ZCM3_PARTI</name>
<dbReference type="STRING" id="131310.A0A0N4ZCM3"/>
<feature type="transmembrane region" description="Helical" evidence="5">
    <location>
        <begin position="314"/>
        <end position="332"/>
    </location>
</feature>
<dbReference type="InterPro" id="IPR036259">
    <property type="entry name" value="MFS_trans_sf"/>
</dbReference>